<protein>
    <submittedName>
        <fullName evidence="1">Uncharacterized protein</fullName>
    </submittedName>
</protein>
<organism evidence="1 2">
    <name type="scientific">Teratosphaeria nubilosa</name>
    <dbReference type="NCBI Taxonomy" id="161662"/>
    <lineage>
        <taxon>Eukaryota</taxon>
        <taxon>Fungi</taxon>
        <taxon>Dikarya</taxon>
        <taxon>Ascomycota</taxon>
        <taxon>Pezizomycotina</taxon>
        <taxon>Dothideomycetes</taxon>
        <taxon>Dothideomycetidae</taxon>
        <taxon>Mycosphaerellales</taxon>
        <taxon>Teratosphaeriaceae</taxon>
        <taxon>Teratosphaeria</taxon>
    </lineage>
</organism>
<name>A0A6G1L8V6_9PEZI</name>
<proteinExistence type="predicted"/>
<gene>
    <name evidence="1" type="ORF">EJ03DRAFT_374838</name>
</gene>
<reference evidence="1" key="1">
    <citation type="journal article" date="2020" name="Stud. Mycol.">
        <title>101 Dothideomycetes genomes: a test case for predicting lifestyles and emergence of pathogens.</title>
        <authorList>
            <person name="Haridas S."/>
            <person name="Albert R."/>
            <person name="Binder M."/>
            <person name="Bloem J."/>
            <person name="Labutti K."/>
            <person name="Salamov A."/>
            <person name="Andreopoulos B."/>
            <person name="Baker S."/>
            <person name="Barry K."/>
            <person name="Bills G."/>
            <person name="Bluhm B."/>
            <person name="Cannon C."/>
            <person name="Castanera R."/>
            <person name="Culley D."/>
            <person name="Daum C."/>
            <person name="Ezra D."/>
            <person name="Gonzalez J."/>
            <person name="Henrissat B."/>
            <person name="Kuo A."/>
            <person name="Liang C."/>
            <person name="Lipzen A."/>
            <person name="Lutzoni F."/>
            <person name="Magnuson J."/>
            <person name="Mondo S."/>
            <person name="Nolan M."/>
            <person name="Ohm R."/>
            <person name="Pangilinan J."/>
            <person name="Park H.-J."/>
            <person name="Ramirez L."/>
            <person name="Alfaro M."/>
            <person name="Sun H."/>
            <person name="Tritt A."/>
            <person name="Yoshinaga Y."/>
            <person name="Zwiers L.-H."/>
            <person name="Turgeon B."/>
            <person name="Goodwin S."/>
            <person name="Spatafora J."/>
            <person name="Crous P."/>
            <person name="Grigoriev I."/>
        </authorList>
    </citation>
    <scope>NUCLEOTIDE SEQUENCE</scope>
    <source>
        <strain evidence="1">CBS 116005</strain>
    </source>
</reference>
<keyword evidence="2" id="KW-1185">Reference proteome</keyword>
<dbReference type="Proteomes" id="UP000799436">
    <property type="component" value="Unassembled WGS sequence"/>
</dbReference>
<accession>A0A6G1L8V6</accession>
<sequence>MCKVYWMHFACGHWWYCMHSQCLASFYKQPSIGKSGFRPSCKASSGLYIHSQASCCDNMTKECRIAIEALIDQQLLPVADGLAREIVALPARHPKIDGKVTATGEVELKLAEVRTNLSKQVSPPQAFRRCELRRWSCPPPKRLRGSLLRHEVLVEDVIV</sequence>
<evidence type="ECO:0000313" key="2">
    <source>
        <dbReference type="Proteomes" id="UP000799436"/>
    </source>
</evidence>
<dbReference type="AlphaFoldDB" id="A0A6G1L8V6"/>
<dbReference type="EMBL" id="ML995838">
    <property type="protein sequence ID" value="KAF2768999.1"/>
    <property type="molecule type" value="Genomic_DNA"/>
</dbReference>
<dbReference type="OrthoDB" id="10283328at2759"/>
<evidence type="ECO:0000313" key="1">
    <source>
        <dbReference type="EMBL" id="KAF2768999.1"/>
    </source>
</evidence>